<gene>
    <name evidence="3" type="ORF">PRK78_005611</name>
</gene>
<dbReference type="PROSITE" id="PS51140">
    <property type="entry name" value="CUE"/>
    <property type="match status" value="1"/>
</dbReference>
<dbReference type="InterPro" id="IPR052586">
    <property type="entry name" value="ASCC2"/>
</dbReference>
<dbReference type="InterPro" id="IPR003892">
    <property type="entry name" value="CUE"/>
</dbReference>
<dbReference type="Proteomes" id="UP001219355">
    <property type="component" value="Chromosome 3"/>
</dbReference>
<name>A0AAF0DMG6_9EURO</name>
<feature type="domain" description="CUE" evidence="2">
    <location>
        <begin position="327"/>
        <end position="370"/>
    </location>
</feature>
<feature type="compositionally biased region" description="Basic residues" evidence="1">
    <location>
        <begin position="654"/>
        <end position="683"/>
    </location>
</feature>
<dbReference type="SUPFAM" id="SSF46934">
    <property type="entry name" value="UBA-like"/>
    <property type="match status" value="1"/>
</dbReference>
<dbReference type="PANTHER" id="PTHR21494:SF0">
    <property type="entry name" value="ACTIVATING SIGNAL COINTEGRATOR 1 COMPLEX SUBUNIT 2"/>
    <property type="match status" value="1"/>
</dbReference>
<evidence type="ECO:0000259" key="2">
    <source>
        <dbReference type="PROSITE" id="PS51140"/>
    </source>
</evidence>
<feature type="region of interest" description="Disordered" evidence="1">
    <location>
        <begin position="570"/>
        <end position="683"/>
    </location>
</feature>
<evidence type="ECO:0000313" key="4">
    <source>
        <dbReference type="Proteomes" id="UP001219355"/>
    </source>
</evidence>
<dbReference type="CDD" id="cd14364">
    <property type="entry name" value="CUE_ASCC2"/>
    <property type="match status" value="1"/>
</dbReference>
<dbReference type="PANTHER" id="PTHR21494">
    <property type="entry name" value="ACTIVATING SIGNAL COINTEGRATOR 1 COMPLEX SUBUNIT 2 ASC-1 COMPLEX SUBUNIT P100"/>
    <property type="match status" value="1"/>
</dbReference>
<dbReference type="Gene3D" id="1.10.8.10">
    <property type="entry name" value="DNA helicase RuvA subunit, C-terminal domain"/>
    <property type="match status" value="1"/>
</dbReference>
<reference evidence="3" key="1">
    <citation type="submission" date="2023-03" db="EMBL/GenBank/DDBJ databases">
        <title>Emydomyces testavorans Genome Sequence.</title>
        <authorList>
            <person name="Hoyer L."/>
        </authorList>
    </citation>
    <scope>NUCLEOTIDE SEQUENCE</scope>
    <source>
        <strain evidence="3">16-2883</strain>
    </source>
</reference>
<proteinExistence type="predicted"/>
<sequence>MPEFKLPPLVPVPPPSVQDLIPSEEWAACLSAWITSVDFRLRISDGDFEMLAPTDTQAKSFLSSYFSCSTSLIGPNANVLRRVCFLLGRRLLLMGNHVLEGFLDWRFIGDFCKAYTSTVALKALLGDIWRRASKALTSNIEKGKSDVMRRVSRKPSEAETDVLADLRSLSSLALSLPEAGYILMTGSDYIDTMFEVYQAQGSEILQNAIVANIYVALSSLMALDPPAVSLLLDQLFSLKATAKVGVEDPSEEPNLLSDLICCTNLLKRMEHIFSAGSETRAKNLISSLRSYRILCHRMHPFRQRSSKRNKGKQRAIKADHLGQPHIHRMSLVTQIQDVFPNLGSGYVIKLLDYYSDDVETIISHLLEDSLPVPLKTLENPDTLHVQEIVPGTSRPIPSPPTTFIGSNVLDNNEFDDLTISPSKLHFGRANAHLTADDLLADRSGHSLNKAAIMSALAAFDSDDDERDDTYDIADVGGTIDSLPPGRDIDPDTEASQRIHGELGQGTERILFNLYKSNPDLFKRDAATRRSQQRISLRKNTGMTDESIEGWAVMLSRDSKRMANMERDYVRPGFSDIGQPDLPSTSYSSPFSKDRGGENDVDNSKVEETRVRDNGAPSSDGRGGSSRGRGGRGGVSDRGNAGVYGPSRNHDATLTRRRKDANKASRANHNRRNQRAKKLARVGL</sequence>
<dbReference type="InterPro" id="IPR041800">
    <property type="entry name" value="ASCC2_CUE"/>
</dbReference>
<dbReference type="InterPro" id="IPR009060">
    <property type="entry name" value="UBA-like_sf"/>
</dbReference>
<keyword evidence="4" id="KW-1185">Reference proteome</keyword>
<accession>A0AAF0DMG6</accession>
<organism evidence="3 4">
    <name type="scientific">Emydomyces testavorans</name>
    <dbReference type="NCBI Taxonomy" id="2070801"/>
    <lineage>
        <taxon>Eukaryota</taxon>
        <taxon>Fungi</taxon>
        <taxon>Dikarya</taxon>
        <taxon>Ascomycota</taxon>
        <taxon>Pezizomycotina</taxon>
        <taxon>Eurotiomycetes</taxon>
        <taxon>Eurotiomycetidae</taxon>
        <taxon>Onygenales</taxon>
        <taxon>Nannizziopsiaceae</taxon>
        <taxon>Emydomyces</taxon>
    </lineage>
</organism>
<protein>
    <recommendedName>
        <fullName evidence="2">CUE domain-containing protein</fullName>
    </recommendedName>
</protein>
<feature type="compositionally biased region" description="Polar residues" evidence="1">
    <location>
        <begin position="581"/>
        <end position="590"/>
    </location>
</feature>
<dbReference type="GO" id="GO:0043130">
    <property type="term" value="F:ubiquitin binding"/>
    <property type="evidence" value="ECO:0007669"/>
    <property type="project" value="InterPro"/>
</dbReference>
<dbReference type="Pfam" id="PF02845">
    <property type="entry name" value="CUE"/>
    <property type="match status" value="1"/>
</dbReference>
<dbReference type="AlphaFoldDB" id="A0AAF0DMG6"/>
<evidence type="ECO:0000256" key="1">
    <source>
        <dbReference type="SAM" id="MobiDB-lite"/>
    </source>
</evidence>
<feature type="compositionally biased region" description="Gly residues" evidence="1">
    <location>
        <begin position="620"/>
        <end position="635"/>
    </location>
</feature>
<feature type="compositionally biased region" description="Basic and acidic residues" evidence="1">
    <location>
        <begin position="591"/>
        <end position="612"/>
    </location>
</feature>
<dbReference type="EMBL" id="CP120629">
    <property type="protein sequence ID" value="WEW60126.1"/>
    <property type="molecule type" value="Genomic_DNA"/>
</dbReference>
<dbReference type="SMART" id="SM00546">
    <property type="entry name" value="CUE"/>
    <property type="match status" value="1"/>
</dbReference>
<evidence type="ECO:0000313" key="3">
    <source>
        <dbReference type="EMBL" id="WEW60126.1"/>
    </source>
</evidence>